<accession>A0A9J5ZJD8</accession>
<dbReference type="EMBL" id="JACXVP010000004">
    <property type="protein sequence ID" value="KAG5612208.1"/>
    <property type="molecule type" value="Genomic_DNA"/>
</dbReference>
<comment type="similarity">
    <text evidence="1">Belongs to the FPP family.</text>
</comment>
<dbReference type="Pfam" id="PF05911">
    <property type="entry name" value="FPP"/>
    <property type="match status" value="2"/>
</dbReference>
<evidence type="ECO:0000256" key="4">
    <source>
        <dbReference type="SAM" id="MobiDB-lite"/>
    </source>
</evidence>
<comment type="caution">
    <text evidence="5">The sequence shown here is derived from an EMBL/GenBank/DDBJ whole genome shotgun (WGS) entry which is preliminary data.</text>
</comment>
<dbReference type="PANTHER" id="PTHR31580">
    <property type="entry name" value="FILAMENT-LIKE PLANT PROTEIN 4"/>
    <property type="match status" value="1"/>
</dbReference>
<dbReference type="Proteomes" id="UP000824120">
    <property type="component" value="Chromosome 4"/>
</dbReference>
<name>A0A9J5ZJD8_SOLCO</name>
<gene>
    <name evidence="5" type="ORF">H5410_023489</name>
</gene>
<keyword evidence="6" id="KW-1185">Reference proteome</keyword>
<protein>
    <recommendedName>
        <fullName evidence="7">Filament-like plant protein 4</fullName>
    </recommendedName>
</protein>
<evidence type="ECO:0000256" key="3">
    <source>
        <dbReference type="SAM" id="Coils"/>
    </source>
</evidence>
<evidence type="ECO:0000313" key="5">
    <source>
        <dbReference type="EMBL" id="KAG5612208.1"/>
    </source>
</evidence>
<evidence type="ECO:0000313" key="6">
    <source>
        <dbReference type="Proteomes" id="UP000824120"/>
    </source>
</evidence>
<keyword evidence="2 3" id="KW-0175">Coiled coil</keyword>
<dbReference type="AlphaFoldDB" id="A0A9J5ZJD8"/>
<dbReference type="OrthoDB" id="1926355at2759"/>
<feature type="region of interest" description="Disordered" evidence="4">
    <location>
        <begin position="23"/>
        <end position="43"/>
    </location>
</feature>
<sequence length="407" mass="45175">MSEDGNDDNVSCASAWTTALRSDLSHVKKEKNSDSPHKSESASHLDLMDDFLEMEKLAYQLSDTNGAVSSPDIPNNARPENTKVDNSIHVTKSPNFQLKEHNETNTSISMKLQSRISTVLESLSKEADIQRIQEDLRENAMSQIHDFVLFLGKEAKAIQGTAPDGSGINEKLDDFLATYVEVISNRLSMVSFVLDLSHLLSNASQLHFNILGYKNSETEISTCDCIDKVALPENKGLQHSGEVYANGCAHFSDSTSDPDIPHEVSLVPTSESTSTSLKCSLEEVEQLKLEKENMALDLARYSENLEGTKSQLAKTEQLLEEVKSQLVSAQNANSLAEIQLKCMAESYNSLETRTEELQTEVNRLQAKIGSLDNELQEEKKNHQDTLASCKDLEEQLQRLEDSVSEFA</sequence>
<evidence type="ECO:0008006" key="7">
    <source>
        <dbReference type="Google" id="ProtNLM"/>
    </source>
</evidence>
<dbReference type="InterPro" id="IPR008587">
    <property type="entry name" value="FPP_plant"/>
</dbReference>
<reference evidence="5 6" key="1">
    <citation type="submission" date="2020-09" db="EMBL/GenBank/DDBJ databases">
        <title>De no assembly of potato wild relative species, Solanum commersonii.</title>
        <authorList>
            <person name="Cho K."/>
        </authorList>
    </citation>
    <scope>NUCLEOTIDE SEQUENCE [LARGE SCALE GENOMIC DNA]</scope>
    <source>
        <strain evidence="5">LZ3.2</strain>
        <tissue evidence="5">Leaf</tissue>
    </source>
</reference>
<organism evidence="5 6">
    <name type="scientific">Solanum commersonii</name>
    <name type="common">Commerson's wild potato</name>
    <name type="synonym">Commerson's nightshade</name>
    <dbReference type="NCBI Taxonomy" id="4109"/>
    <lineage>
        <taxon>Eukaryota</taxon>
        <taxon>Viridiplantae</taxon>
        <taxon>Streptophyta</taxon>
        <taxon>Embryophyta</taxon>
        <taxon>Tracheophyta</taxon>
        <taxon>Spermatophyta</taxon>
        <taxon>Magnoliopsida</taxon>
        <taxon>eudicotyledons</taxon>
        <taxon>Gunneridae</taxon>
        <taxon>Pentapetalae</taxon>
        <taxon>asterids</taxon>
        <taxon>lamiids</taxon>
        <taxon>Solanales</taxon>
        <taxon>Solanaceae</taxon>
        <taxon>Solanoideae</taxon>
        <taxon>Solaneae</taxon>
        <taxon>Solanum</taxon>
    </lineage>
</organism>
<feature type="coiled-coil region" evidence="3">
    <location>
        <begin position="277"/>
        <end position="402"/>
    </location>
</feature>
<evidence type="ECO:0000256" key="2">
    <source>
        <dbReference type="ARBA" id="ARBA00023054"/>
    </source>
</evidence>
<evidence type="ECO:0000256" key="1">
    <source>
        <dbReference type="ARBA" id="ARBA00005921"/>
    </source>
</evidence>
<dbReference type="SUPFAM" id="SSF57997">
    <property type="entry name" value="Tropomyosin"/>
    <property type="match status" value="1"/>
</dbReference>
<proteinExistence type="inferred from homology"/>
<dbReference type="PANTHER" id="PTHR31580:SF4">
    <property type="entry name" value="FILAMENT-LIKE PLANT PROTEIN 6"/>
    <property type="match status" value="1"/>
</dbReference>